<dbReference type="Proteomes" id="UP001555342">
    <property type="component" value="Unassembled WGS sequence"/>
</dbReference>
<sequence>MQSTFWSTSRLRFFRKHLLMLLMAFGWLFVNSQVAVASHDCPVEVSSQILSIQHNDHMLMDGAGDTVKVKGSLCEKHCIPDVMQKDNGHSALVALPVTNTLALIVPECSETVAAVAVLTPPATGPPATIRFCRFRE</sequence>
<organism evidence="1 2">
    <name type="scientific">Buttiauxella gaviniae</name>
    <dbReference type="NCBI Taxonomy" id="82990"/>
    <lineage>
        <taxon>Bacteria</taxon>
        <taxon>Pseudomonadati</taxon>
        <taxon>Pseudomonadota</taxon>
        <taxon>Gammaproteobacteria</taxon>
        <taxon>Enterobacterales</taxon>
        <taxon>Enterobacteriaceae</taxon>
        <taxon>Buttiauxella</taxon>
    </lineage>
</organism>
<evidence type="ECO:0000313" key="1">
    <source>
        <dbReference type="EMBL" id="MEW7314042.1"/>
    </source>
</evidence>
<accession>A0ABV3NWX4</accession>
<dbReference type="RefSeq" id="WP_367596093.1">
    <property type="nucleotide sequence ID" value="NZ_JBFMVT010000002.1"/>
</dbReference>
<gene>
    <name evidence="1" type="ORF">AB1E22_15310</name>
</gene>
<protein>
    <submittedName>
        <fullName evidence="1">DUF2946 domain-containing protein</fullName>
    </submittedName>
</protein>
<dbReference type="EMBL" id="JBFMVT010000002">
    <property type="protein sequence ID" value="MEW7314042.1"/>
    <property type="molecule type" value="Genomic_DNA"/>
</dbReference>
<proteinExistence type="predicted"/>
<comment type="caution">
    <text evidence="1">The sequence shown here is derived from an EMBL/GenBank/DDBJ whole genome shotgun (WGS) entry which is preliminary data.</text>
</comment>
<reference evidence="1 2" key="1">
    <citation type="submission" date="2024-07" db="EMBL/GenBank/DDBJ databases">
        <authorList>
            <person name="Wang L."/>
        </authorList>
    </citation>
    <scope>NUCLEOTIDE SEQUENCE [LARGE SCALE GENOMIC DNA]</scope>
    <source>
        <strain evidence="1 2">WL359</strain>
    </source>
</reference>
<name>A0ABV3NWX4_9ENTR</name>
<evidence type="ECO:0000313" key="2">
    <source>
        <dbReference type="Proteomes" id="UP001555342"/>
    </source>
</evidence>
<keyword evidence="2" id="KW-1185">Reference proteome</keyword>